<dbReference type="GO" id="GO:0008271">
    <property type="term" value="F:secondary active sulfate transmembrane transporter activity"/>
    <property type="evidence" value="ECO:0007669"/>
    <property type="project" value="InterPro"/>
</dbReference>
<feature type="domain" description="SLC26A/SulP transporter" evidence="6">
    <location>
        <begin position="106"/>
        <end position="354"/>
    </location>
</feature>
<gene>
    <name evidence="7" type="primary">SLC26A5</name>
    <name evidence="7" type="ORF">EYF80_062143</name>
</gene>
<evidence type="ECO:0000256" key="3">
    <source>
        <dbReference type="ARBA" id="ARBA00022989"/>
    </source>
</evidence>
<evidence type="ECO:0000313" key="8">
    <source>
        <dbReference type="Proteomes" id="UP000314294"/>
    </source>
</evidence>
<protein>
    <submittedName>
        <fullName evidence="7">Prestin</fullName>
    </submittedName>
</protein>
<accession>A0A4Z2EGE7</accession>
<evidence type="ECO:0000256" key="4">
    <source>
        <dbReference type="ARBA" id="ARBA00023136"/>
    </source>
</evidence>
<comment type="caution">
    <text evidence="7">The sequence shown here is derived from an EMBL/GenBank/DDBJ whole genome shotgun (WGS) entry which is preliminary data.</text>
</comment>
<reference evidence="7 8" key="1">
    <citation type="submission" date="2019-03" db="EMBL/GenBank/DDBJ databases">
        <title>First draft genome of Liparis tanakae, snailfish: a comprehensive survey of snailfish specific genes.</title>
        <authorList>
            <person name="Kim W."/>
            <person name="Song I."/>
            <person name="Jeong J.-H."/>
            <person name="Kim D."/>
            <person name="Kim S."/>
            <person name="Ryu S."/>
            <person name="Song J.Y."/>
            <person name="Lee S.K."/>
        </authorList>
    </citation>
    <scope>NUCLEOTIDE SEQUENCE [LARGE SCALE GENOMIC DNA]</scope>
    <source>
        <tissue evidence="7">Muscle</tissue>
    </source>
</reference>
<organism evidence="7 8">
    <name type="scientific">Liparis tanakae</name>
    <name type="common">Tanaka's snailfish</name>
    <dbReference type="NCBI Taxonomy" id="230148"/>
    <lineage>
        <taxon>Eukaryota</taxon>
        <taxon>Metazoa</taxon>
        <taxon>Chordata</taxon>
        <taxon>Craniata</taxon>
        <taxon>Vertebrata</taxon>
        <taxon>Euteleostomi</taxon>
        <taxon>Actinopterygii</taxon>
        <taxon>Neopterygii</taxon>
        <taxon>Teleostei</taxon>
        <taxon>Neoteleostei</taxon>
        <taxon>Acanthomorphata</taxon>
        <taxon>Eupercaria</taxon>
        <taxon>Perciformes</taxon>
        <taxon>Cottioidei</taxon>
        <taxon>Cottales</taxon>
        <taxon>Liparidae</taxon>
        <taxon>Liparis</taxon>
    </lineage>
</organism>
<evidence type="ECO:0000256" key="2">
    <source>
        <dbReference type="ARBA" id="ARBA00022692"/>
    </source>
</evidence>
<dbReference type="PROSITE" id="PS01130">
    <property type="entry name" value="SLC26A"/>
    <property type="match status" value="1"/>
</dbReference>
<dbReference type="InterPro" id="IPR001902">
    <property type="entry name" value="SLC26A/SulP_fam"/>
</dbReference>
<dbReference type="InterPro" id="IPR011547">
    <property type="entry name" value="SLC26A/SulP_dom"/>
</dbReference>
<feature type="transmembrane region" description="Helical" evidence="5">
    <location>
        <begin position="280"/>
        <end position="305"/>
    </location>
</feature>
<keyword evidence="3 5" id="KW-1133">Transmembrane helix</keyword>
<dbReference type="GO" id="GO:0016020">
    <property type="term" value="C:membrane"/>
    <property type="evidence" value="ECO:0007669"/>
    <property type="project" value="UniProtKB-SubCell"/>
</dbReference>
<feature type="transmembrane region" description="Helical" evidence="5">
    <location>
        <begin position="125"/>
        <end position="151"/>
    </location>
</feature>
<feature type="transmembrane region" description="Helical" evidence="5">
    <location>
        <begin position="158"/>
        <end position="175"/>
    </location>
</feature>
<sequence length="354" mass="37501">MCDDCSEGHFSLKTTPPSPHEVWGDGGVTRCPWSSVETEVERCVKALQYECVHQGAASSTSCSPVSLRSDSFSPGSRCSSQKAKAAAFSALPILTWLPAYPLRQHLFSDVVSGLSTGMVQLPQGLAYAMLAAVPPVYGLYSSFYPVLLYTFLGTSRHISVGTFAVVSLMIGAVVVREAPDAMFYVPANGTNASAVLDVEARDAKRVQVAVVLTTLVGIIQFSFGLLRFGFVAIYLTEPLVRGFTTAAAVHVVVSQLKYLLGVKTRRFSGPLAALHSLRAVLGGVAGTNPSTAALGLACLVFLYAVKDLNERFKKTLPVPVPGEIIVVIVSTGVSYGMSLSQDYGVDVVGKIPTG</sequence>
<name>A0A4Z2EGE7_9TELE</name>
<dbReference type="InterPro" id="IPR018045">
    <property type="entry name" value="S04_transporter_CS"/>
</dbReference>
<evidence type="ECO:0000259" key="6">
    <source>
        <dbReference type="Pfam" id="PF00916"/>
    </source>
</evidence>
<dbReference type="AlphaFoldDB" id="A0A4Z2EGE7"/>
<keyword evidence="8" id="KW-1185">Reference proteome</keyword>
<dbReference type="Pfam" id="PF00916">
    <property type="entry name" value="Sulfate_transp"/>
    <property type="match status" value="1"/>
</dbReference>
<evidence type="ECO:0000256" key="5">
    <source>
        <dbReference type="SAM" id="Phobius"/>
    </source>
</evidence>
<dbReference type="EMBL" id="SRLO01007847">
    <property type="protein sequence ID" value="TNN27711.1"/>
    <property type="molecule type" value="Genomic_DNA"/>
</dbReference>
<evidence type="ECO:0000313" key="7">
    <source>
        <dbReference type="EMBL" id="TNN27711.1"/>
    </source>
</evidence>
<dbReference type="OrthoDB" id="288203at2759"/>
<dbReference type="Proteomes" id="UP000314294">
    <property type="component" value="Unassembled WGS sequence"/>
</dbReference>
<keyword evidence="4 5" id="KW-0472">Membrane</keyword>
<comment type="subcellular location">
    <subcellularLocation>
        <location evidence="1">Membrane</location>
        <topology evidence="1">Multi-pass membrane protein</topology>
    </subcellularLocation>
</comment>
<proteinExistence type="predicted"/>
<evidence type="ECO:0000256" key="1">
    <source>
        <dbReference type="ARBA" id="ARBA00004141"/>
    </source>
</evidence>
<keyword evidence="2 5" id="KW-0812">Transmembrane</keyword>
<feature type="transmembrane region" description="Helical" evidence="5">
    <location>
        <begin position="206"/>
        <end position="226"/>
    </location>
</feature>
<dbReference type="PANTHER" id="PTHR11814">
    <property type="entry name" value="SULFATE TRANSPORTER"/>
    <property type="match status" value="1"/>
</dbReference>